<evidence type="ECO:0000256" key="18">
    <source>
        <dbReference type="PROSITE-ProRule" id="PRU00277"/>
    </source>
</evidence>
<keyword evidence="17" id="KW-0539">Nucleus</keyword>
<dbReference type="GO" id="GO:0003755">
    <property type="term" value="F:peptidyl-prolyl cis-trans isomerase activity"/>
    <property type="evidence" value="ECO:0007669"/>
    <property type="project" value="UniProtKB-KW"/>
</dbReference>
<dbReference type="FunFam" id="3.10.50.40:FF:000056">
    <property type="entry name" value="Peptidylprolyl isomerase"/>
    <property type="match status" value="1"/>
</dbReference>
<keyword evidence="15" id="KW-0206">Cytoskeleton</keyword>
<gene>
    <name evidence="22" type="ORF">BaRGS_00035210</name>
</gene>
<dbReference type="PANTHER" id="PTHR46512">
    <property type="entry name" value="PEPTIDYLPROLYL ISOMERASE"/>
    <property type="match status" value="1"/>
</dbReference>
<reference evidence="22 23" key="1">
    <citation type="journal article" date="2023" name="Sci. Data">
        <title>Genome assembly of the Korean intertidal mud-creeper Batillaria attramentaria.</title>
        <authorList>
            <person name="Patra A.K."/>
            <person name="Ho P.T."/>
            <person name="Jun S."/>
            <person name="Lee S.J."/>
            <person name="Kim Y."/>
            <person name="Won Y.J."/>
        </authorList>
    </citation>
    <scope>NUCLEOTIDE SEQUENCE [LARGE SCALE GENOMIC DNA]</scope>
    <source>
        <strain evidence="22">Wonlab-2016</strain>
    </source>
</reference>
<dbReference type="GO" id="GO:0005874">
    <property type="term" value="C:microtubule"/>
    <property type="evidence" value="ECO:0007669"/>
    <property type="project" value="UniProtKB-KW"/>
</dbReference>
<evidence type="ECO:0000256" key="19">
    <source>
        <dbReference type="PROSITE-ProRule" id="PRU00339"/>
    </source>
</evidence>
<dbReference type="FunFam" id="3.10.50.40:FF:000013">
    <property type="entry name" value="Peptidylprolyl isomerase"/>
    <property type="match status" value="1"/>
</dbReference>
<evidence type="ECO:0000256" key="1">
    <source>
        <dbReference type="ARBA" id="ARBA00000971"/>
    </source>
</evidence>
<feature type="compositionally biased region" description="Polar residues" evidence="20">
    <location>
        <begin position="450"/>
        <end position="461"/>
    </location>
</feature>
<dbReference type="FunFam" id="1.25.40.10:FF:000008">
    <property type="entry name" value="Peptidylprolyl isomerase"/>
    <property type="match status" value="1"/>
</dbReference>
<dbReference type="PROSITE" id="PS50293">
    <property type="entry name" value="TPR_REGION"/>
    <property type="match status" value="1"/>
</dbReference>
<keyword evidence="7" id="KW-0963">Cytoplasm</keyword>
<evidence type="ECO:0000256" key="10">
    <source>
        <dbReference type="ARBA" id="ARBA00022737"/>
    </source>
</evidence>
<dbReference type="Gene3D" id="3.10.50.40">
    <property type="match status" value="2"/>
</dbReference>
<dbReference type="Gene3D" id="1.25.40.10">
    <property type="entry name" value="Tetratricopeptide repeat domain"/>
    <property type="match status" value="1"/>
</dbReference>
<dbReference type="Pfam" id="PF07719">
    <property type="entry name" value="TPR_2"/>
    <property type="match status" value="1"/>
</dbReference>
<evidence type="ECO:0000256" key="3">
    <source>
        <dbReference type="ARBA" id="ARBA00004173"/>
    </source>
</evidence>
<dbReference type="InterPro" id="IPR046357">
    <property type="entry name" value="PPIase_dom_sf"/>
</dbReference>
<protein>
    <recommendedName>
        <fullName evidence="18">peptidylprolyl isomerase</fullName>
        <ecNumber evidence="18">5.2.1.8</ecNumber>
    </recommendedName>
</protein>
<accession>A0ABD0JFM6</accession>
<evidence type="ECO:0000256" key="2">
    <source>
        <dbReference type="ARBA" id="ARBA00004123"/>
    </source>
</evidence>
<dbReference type="InterPro" id="IPR050754">
    <property type="entry name" value="FKBP4/5/8-like"/>
</dbReference>
<evidence type="ECO:0000259" key="21">
    <source>
        <dbReference type="PROSITE" id="PS50059"/>
    </source>
</evidence>
<dbReference type="GO" id="GO:0005634">
    <property type="term" value="C:nucleus"/>
    <property type="evidence" value="ECO:0007669"/>
    <property type="project" value="UniProtKB-SubCell"/>
</dbReference>
<keyword evidence="16 18" id="KW-0413">Isomerase</keyword>
<evidence type="ECO:0000256" key="16">
    <source>
        <dbReference type="ARBA" id="ARBA00023235"/>
    </source>
</evidence>
<feature type="domain" description="PPIase FKBP-type" evidence="21">
    <location>
        <begin position="148"/>
        <end position="234"/>
    </location>
</feature>
<feature type="compositionally biased region" description="Basic and acidic residues" evidence="20">
    <location>
        <begin position="435"/>
        <end position="446"/>
    </location>
</feature>
<feature type="domain" description="PPIase FKBP-type" evidence="21">
    <location>
        <begin position="33"/>
        <end position="121"/>
    </location>
</feature>
<dbReference type="Pfam" id="PF00254">
    <property type="entry name" value="FKBP_C"/>
    <property type="match status" value="2"/>
</dbReference>
<comment type="caution">
    <text evidence="22">The sequence shown here is derived from an EMBL/GenBank/DDBJ whole genome shotgun (WGS) entry which is preliminary data.</text>
</comment>
<dbReference type="PROSITE" id="PS50005">
    <property type="entry name" value="TPR"/>
    <property type="match status" value="2"/>
</dbReference>
<evidence type="ECO:0000313" key="23">
    <source>
        <dbReference type="Proteomes" id="UP001519460"/>
    </source>
</evidence>
<evidence type="ECO:0000256" key="9">
    <source>
        <dbReference type="ARBA" id="ARBA00022701"/>
    </source>
</evidence>
<dbReference type="InterPro" id="IPR001179">
    <property type="entry name" value="PPIase_FKBP_dom"/>
</dbReference>
<dbReference type="GO" id="GO:0005829">
    <property type="term" value="C:cytosol"/>
    <property type="evidence" value="ECO:0007669"/>
    <property type="project" value="UniProtKB-SubCell"/>
</dbReference>
<evidence type="ECO:0000256" key="17">
    <source>
        <dbReference type="ARBA" id="ARBA00023242"/>
    </source>
</evidence>
<dbReference type="AlphaFoldDB" id="A0ABD0JFM6"/>
<keyword evidence="6" id="KW-0488">Methylation</keyword>
<dbReference type="GO" id="GO:0005739">
    <property type="term" value="C:mitochondrion"/>
    <property type="evidence" value="ECO:0007669"/>
    <property type="project" value="UniProtKB-SubCell"/>
</dbReference>
<feature type="region of interest" description="Disordered" evidence="20">
    <location>
        <begin position="435"/>
        <end position="468"/>
    </location>
</feature>
<organism evidence="22 23">
    <name type="scientific">Batillaria attramentaria</name>
    <dbReference type="NCBI Taxonomy" id="370345"/>
    <lineage>
        <taxon>Eukaryota</taxon>
        <taxon>Metazoa</taxon>
        <taxon>Spiralia</taxon>
        <taxon>Lophotrochozoa</taxon>
        <taxon>Mollusca</taxon>
        <taxon>Gastropoda</taxon>
        <taxon>Caenogastropoda</taxon>
        <taxon>Sorbeoconcha</taxon>
        <taxon>Cerithioidea</taxon>
        <taxon>Batillariidae</taxon>
        <taxon>Batillaria</taxon>
    </lineage>
</organism>
<comment type="subcellular location">
    <subcellularLocation>
        <location evidence="4">Cytoplasm</location>
        <location evidence="4">Cytoskeleton</location>
    </subcellularLocation>
    <subcellularLocation>
        <location evidence="5">Cytoplasm</location>
        <location evidence="5">Cytosol</location>
    </subcellularLocation>
    <subcellularLocation>
        <location evidence="3">Mitochondrion</location>
    </subcellularLocation>
    <subcellularLocation>
        <location evidence="2">Nucleus</location>
    </subcellularLocation>
</comment>
<evidence type="ECO:0000256" key="11">
    <source>
        <dbReference type="ARBA" id="ARBA00022803"/>
    </source>
</evidence>
<feature type="repeat" description="TPR" evidence="19">
    <location>
        <begin position="335"/>
        <end position="368"/>
    </location>
</feature>
<dbReference type="EC" id="5.2.1.8" evidence="18"/>
<evidence type="ECO:0000313" key="22">
    <source>
        <dbReference type="EMBL" id="KAK7473549.1"/>
    </source>
</evidence>
<keyword evidence="23" id="KW-1185">Reference proteome</keyword>
<evidence type="ECO:0000256" key="4">
    <source>
        <dbReference type="ARBA" id="ARBA00004245"/>
    </source>
</evidence>
<dbReference type="InterPro" id="IPR013105">
    <property type="entry name" value="TPR_2"/>
</dbReference>
<evidence type="ECO:0000256" key="7">
    <source>
        <dbReference type="ARBA" id="ARBA00022490"/>
    </source>
</evidence>
<dbReference type="SMART" id="SM00028">
    <property type="entry name" value="TPR"/>
    <property type="match status" value="3"/>
</dbReference>
<dbReference type="Proteomes" id="UP001519460">
    <property type="component" value="Unassembled WGS sequence"/>
</dbReference>
<keyword evidence="11 19" id="KW-0802">TPR repeat</keyword>
<dbReference type="SUPFAM" id="SSF48452">
    <property type="entry name" value="TPR-like"/>
    <property type="match status" value="1"/>
</dbReference>
<keyword evidence="14" id="KW-0496">Mitochondrion</keyword>
<dbReference type="InterPro" id="IPR011990">
    <property type="entry name" value="TPR-like_helical_dom_sf"/>
</dbReference>
<dbReference type="EMBL" id="JACVVK020000465">
    <property type="protein sequence ID" value="KAK7473549.1"/>
    <property type="molecule type" value="Genomic_DNA"/>
</dbReference>
<evidence type="ECO:0000256" key="13">
    <source>
        <dbReference type="ARBA" id="ARBA00023110"/>
    </source>
</evidence>
<evidence type="ECO:0000256" key="15">
    <source>
        <dbReference type="ARBA" id="ARBA00023212"/>
    </source>
</evidence>
<name>A0ABD0JFM6_9CAEN</name>
<evidence type="ECO:0000256" key="20">
    <source>
        <dbReference type="SAM" id="MobiDB-lite"/>
    </source>
</evidence>
<evidence type="ECO:0000256" key="14">
    <source>
        <dbReference type="ARBA" id="ARBA00023128"/>
    </source>
</evidence>
<keyword evidence="8" id="KW-0597">Phosphoprotein</keyword>
<keyword evidence="13 18" id="KW-0697">Rotamase</keyword>
<dbReference type="PANTHER" id="PTHR46512:SF9">
    <property type="entry name" value="PEPTIDYLPROLYL ISOMERASE"/>
    <property type="match status" value="1"/>
</dbReference>
<sequence>MSGEKIDITPAQDGGVLKEILREGEGTEGPAKGDSVSVHYVGTLEDGTEFDSSRARGEHFKFTLGKDQVIKAWDIGVATMKKGELARFTCKAEYAYGENGSPPKIPPNATLIFEVELFSWEGEDLSKDGGIIRHLVKEGKGYSSPNDGATVTLKYKGFLDNKEFESREVTFVQGDGDEAGLIPGLEVATKKMKKGEVARLDIAPKYAYGKDGCAEKGVPGDARLVYEVEMVSFEKAKEAWEMNAAEKLEESKIVKEKGTAYFKKGSYSKAITNYKKIVSFLEHETSFQTDEEKQLKEQLLLAAHLNIAMCHLKLKEYVETEDSCAKVLEMDPDNVKALFRRGQALLERNEYESASADFERVIQLEPENKAAKNQLTLCKHREKQFREREKKLYANMFKKLAESKDGGSPLYQTMPEVGEWNNEMAKDMMPLQDEKAAFEDGEKGEGDAMETQNGSTANSATVGEDMDI</sequence>
<evidence type="ECO:0000256" key="6">
    <source>
        <dbReference type="ARBA" id="ARBA00022481"/>
    </source>
</evidence>
<dbReference type="SUPFAM" id="SSF54534">
    <property type="entry name" value="FKBP-like"/>
    <property type="match status" value="2"/>
</dbReference>
<evidence type="ECO:0000256" key="5">
    <source>
        <dbReference type="ARBA" id="ARBA00004514"/>
    </source>
</evidence>
<keyword evidence="12" id="KW-0007">Acetylation</keyword>
<evidence type="ECO:0000256" key="8">
    <source>
        <dbReference type="ARBA" id="ARBA00022553"/>
    </source>
</evidence>
<comment type="catalytic activity">
    <reaction evidence="1 18">
        <text>[protein]-peptidylproline (omega=180) = [protein]-peptidylproline (omega=0)</text>
        <dbReference type="Rhea" id="RHEA:16237"/>
        <dbReference type="Rhea" id="RHEA-COMP:10747"/>
        <dbReference type="Rhea" id="RHEA-COMP:10748"/>
        <dbReference type="ChEBI" id="CHEBI:83833"/>
        <dbReference type="ChEBI" id="CHEBI:83834"/>
        <dbReference type="EC" id="5.2.1.8"/>
    </reaction>
</comment>
<keyword evidence="10" id="KW-0677">Repeat</keyword>
<proteinExistence type="predicted"/>
<feature type="repeat" description="TPR" evidence="19">
    <location>
        <begin position="251"/>
        <end position="284"/>
    </location>
</feature>
<dbReference type="PROSITE" id="PS50059">
    <property type="entry name" value="FKBP_PPIASE"/>
    <property type="match status" value="2"/>
</dbReference>
<dbReference type="InterPro" id="IPR019734">
    <property type="entry name" value="TPR_rpt"/>
</dbReference>
<keyword evidence="9" id="KW-0493">Microtubule</keyword>
<evidence type="ECO:0000256" key="12">
    <source>
        <dbReference type="ARBA" id="ARBA00022990"/>
    </source>
</evidence>